<sequence length="136" mass="14754">MATSSFLVMVTGQIETADFPSISSLYCKYAFSFGPDWAQIGGVHEGISATCERGRSSDRITLALPLEATFSSTSPFRWPQLVLSCYGPDFFNHDVIRGYGAVHIPATPGASLAIIACKESIKVTDDSWSHRCLNVT</sequence>
<evidence type="ECO:0000256" key="6">
    <source>
        <dbReference type="ARBA" id="ARBA00038411"/>
    </source>
</evidence>
<evidence type="ECO:0000256" key="7">
    <source>
        <dbReference type="ARBA" id="ARBA00039274"/>
    </source>
</evidence>
<organism evidence="8 9">
    <name type="scientific">Steinernema glaseri</name>
    <dbReference type="NCBI Taxonomy" id="37863"/>
    <lineage>
        <taxon>Eukaryota</taxon>
        <taxon>Metazoa</taxon>
        <taxon>Ecdysozoa</taxon>
        <taxon>Nematoda</taxon>
        <taxon>Chromadorea</taxon>
        <taxon>Rhabditida</taxon>
        <taxon>Tylenchina</taxon>
        <taxon>Panagrolaimomorpha</taxon>
        <taxon>Strongyloidoidea</taxon>
        <taxon>Steinernematidae</taxon>
        <taxon>Steinernema</taxon>
    </lineage>
</organism>
<keyword evidence="8" id="KW-1185">Reference proteome</keyword>
<dbReference type="PANTHER" id="PTHR12968">
    <property type="entry name" value="B9 DOMAIN-CONTAINING"/>
    <property type="match status" value="1"/>
</dbReference>
<evidence type="ECO:0000313" key="8">
    <source>
        <dbReference type="Proteomes" id="UP000095287"/>
    </source>
</evidence>
<dbReference type="InterPro" id="IPR010796">
    <property type="entry name" value="C2_B9-type_dom"/>
</dbReference>
<reference evidence="9" key="1">
    <citation type="submission" date="2016-11" db="UniProtKB">
        <authorList>
            <consortium name="WormBaseParasite"/>
        </authorList>
    </citation>
    <scope>IDENTIFICATION</scope>
</reference>
<name>A0A1I7ZHV9_9BILA</name>
<keyword evidence="2" id="KW-0963">Cytoplasm</keyword>
<comment type="subcellular location">
    <subcellularLocation>
        <location evidence="1">Cytoplasm</location>
        <location evidence="1">Cytoskeleton</location>
        <location evidence="1">Cilium basal body</location>
    </subcellularLocation>
</comment>
<accession>A0A1I7ZHV9</accession>
<dbReference type="GO" id="GO:0036038">
    <property type="term" value="C:MKS complex"/>
    <property type="evidence" value="ECO:0007669"/>
    <property type="project" value="TreeGrafter"/>
</dbReference>
<comment type="similarity">
    <text evidence="6">Belongs to the B9D family.</text>
</comment>
<evidence type="ECO:0000256" key="4">
    <source>
        <dbReference type="ARBA" id="ARBA00023212"/>
    </source>
</evidence>
<dbReference type="Proteomes" id="UP000095287">
    <property type="component" value="Unplaced"/>
</dbReference>
<dbReference type="PANTHER" id="PTHR12968:SF1">
    <property type="entry name" value="B9 DOMAIN-CONTAINING PROTEIN 1"/>
    <property type="match status" value="1"/>
</dbReference>
<evidence type="ECO:0000256" key="2">
    <source>
        <dbReference type="ARBA" id="ARBA00022490"/>
    </source>
</evidence>
<dbReference type="GO" id="GO:0060271">
    <property type="term" value="P:cilium assembly"/>
    <property type="evidence" value="ECO:0007669"/>
    <property type="project" value="TreeGrafter"/>
</dbReference>
<keyword evidence="4" id="KW-0206">Cytoskeleton</keyword>
<dbReference type="WBParaSite" id="L893_g26699.t1">
    <property type="protein sequence ID" value="L893_g26699.t1"/>
    <property type="gene ID" value="L893_g26699"/>
</dbReference>
<dbReference type="PROSITE" id="PS51381">
    <property type="entry name" value="C2_B9"/>
    <property type="match status" value="1"/>
</dbReference>
<evidence type="ECO:0000256" key="5">
    <source>
        <dbReference type="ARBA" id="ARBA00023273"/>
    </source>
</evidence>
<evidence type="ECO:0000256" key="1">
    <source>
        <dbReference type="ARBA" id="ARBA00004120"/>
    </source>
</evidence>
<keyword evidence="5" id="KW-0966">Cell projection</keyword>
<protein>
    <recommendedName>
        <fullName evidence="7">B9 domain-containing protein 1</fullName>
    </recommendedName>
</protein>
<evidence type="ECO:0000256" key="3">
    <source>
        <dbReference type="ARBA" id="ARBA00022794"/>
    </source>
</evidence>
<dbReference type="AlphaFoldDB" id="A0A1I7ZHV9"/>
<proteinExistence type="inferred from homology"/>
<keyword evidence="3" id="KW-0970">Cilium biogenesis/degradation</keyword>
<dbReference type="Pfam" id="PF07162">
    <property type="entry name" value="B9-C2"/>
    <property type="match status" value="1"/>
</dbReference>
<evidence type="ECO:0000313" key="9">
    <source>
        <dbReference type="WBParaSite" id="L893_g26699.t1"/>
    </source>
</evidence>